<organism evidence="2 3">
    <name type="scientific">Polaribacter reichenbachii</name>
    <dbReference type="NCBI Taxonomy" id="996801"/>
    <lineage>
        <taxon>Bacteria</taxon>
        <taxon>Pseudomonadati</taxon>
        <taxon>Bacteroidota</taxon>
        <taxon>Flavobacteriia</taxon>
        <taxon>Flavobacteriales</taxon>
        <taxon>Flavobacteriaceae</taxon>
    </lineage>
</organism>
<evidence type="ECO:0000313" key="3">
    <source>
        <dbReference type="Proteomes" id="UP000092612"/>
    </source>
</evidence>
<name>A0A1B8TUK6_9FLAO</name>
<dbReference type="AlphaFoldDB" id="A0A1B8TUK6"/>
<keyword evidence="1" id="KW-0472">Membrane</keyword>
<feature type="transmembrane region" description="Helical" evidence="1">
    <location>
        <begin position="104"/>
        <end position="125"/>
    </location>
</feature>
<feature type="transmembrane region" description="Helical" evidence="1">
    <location>
        <begin position="71"/>
        <end position="92"/>
    </location>
</feature>
<reference evidence="3" key="1">
    <citation type="submission" date="2016-02" db="EMBL/GenBank/DDBJ databases">
        <title>Paenibacillus sp. LPB0068, isolated from Crassostrea gigas.</title>
        <authorList>
            <person name="Shin S.-K."/>
            <person name="Yi H."/>
        </authorList>
    </citation>
    <scope>NUCLEOTIDE SEQUENCE [LARGE SCALE GENOMIC DNA]</scope>
    <source>
        <strain evidence="3">KCTC 23969</strain>
    </source>
</reference>
<dbReference type="InterPro" id="IPR046166">
    <property type="entry name" value="DUF6168"/>
</dbReference>
<feature type="transmembrane region" description="Helical" evidence="1">
    <location>
        <begin position="42"/>
        <end position="59"/>
    </location>
</feature>
<dbReference type="EMBL" id="LSFL01000035">
    <property type="protein sequence ID" value="OBY63224.1"/>
    <property type="molecule type" value="Genomic_DNA"/>
</dbReference>
<dbReference type="OrthoDB" id="1179143at2"/>
<dbReference type="KEGG" id="prn:BW723_05375"/>
<proteinExistence type="predicted"/>
<dbReference type="RefSeq" id="WP_068361220.1">
    <property type="nucleotide sequence ID" value="NZ_CP019337.1"/>
</dbReference>
<gene>
    <name evidence="2" type="ORF">LPB301_10335</name>
</gene>
<protein>
    <submittedName>
        <fullName evidence="2">Uncharacterized protein</fullName>
    </submittedName>
</protein>
<feature type="transmembrane region" description="Helical" evidence="1">
    <location>
        <begin position="5"/>
        <end position="22"/>
    </location>
</feature>
<dbReference type="STRING" id="996801.BW723_05375"/>
<evidence type="ECO:0000256" key="1">
    <source>
        <dbReference type="SAM" id="Phobius"/>
    </source>
</evidence>
<keyword evidence="3" id="KW-1185">Reference proteome</keyword>
<accession>A0A1B8TUK6</accession>
<dbReference type="Proteomes" id="UP000092612">
    <property type="component" value="Unassembled WGS sequence"/>
</dbReference>
<sequence>MIKQLIIYNVVFIALYILGYNIHQFILLKQELYLSFSLEKVYLFHTAFSALICINFLLLSTVNKIFEQLGFIYLASIVLKLLLFGIIFYKPIFSEENLSLASRISLFIPMILFLLTEAIFVAKILKKRE</sequence>
<dbReference type="Pfam" id="PF19665">
    <property type="entry name" value="DUF6168"/>
    <property type="match status" value="1"/>
</dbReference>
<keyword evidence="1" id="KW-0812">Transmembrane</keyword>
<keyword evidence="1" id="KW-1133">Transmembrane helix</keyword>
<comment type="caution">
    <text evidence="2">The sequence shown here is derived from an EMBL/GenBank/DDBJ whole genome shotgun (WGS) entry which is preliminary data.</text>
</comment>
<evidence type="ECO:0000313" key="2">
    <source>
        <dbReference type="EMBL" id="OBY63224.1"/>
    </source>
</evidence>